<evidence type="ECO:0000256" key="1">
    <source>
        <dbReference type="SAM" id="Phobius"/>
    </source>
</evidence>
<name>A0A5N6J4Y2_9EURO</name>
<evidence type="ECO:0000313" key="3">
    <source>
        <dbReference type="Proteomes" id="UP000326289"/>
    </source>
</evidence>
<keyword evidence="1" id="KW-0812">Transmembrane</keyword>
<reference evidence="2 3" key="1">
    <citation type="submission" date="2019-04" db="EMBL/GenBank/DDBJ databases">
        <title>Fungal friends and foes A comparative genomics study of 23 Aspergillus species from section Flavi.</title>
        <authorList>
            <consortium name="DOE Joint Genome Institute"/>
            <person name="Kjaerbolling I."/>
            <person name="Vesth T.C."/>
            <person name="Frisvad J.C."/>
            <person name="Nybo J.L."/>
            <person name="Theobald S."/>
            <person name="Kildgaard S."/>
            <person name="Petersen T.I."/>
            <person name="Kuo A."/>
            <person name="Sato A."/>
            <person name="Lyhne E.K."/>
            <person name="Kogle M.E."/>
            <person name="Wiebenga A."/>
            <person name="Kun R.S."/>
            <person name="Lubbers R.J."/>
            <person name="Makela M.R."/>
            <person name="Barry K."/>
            <person name="Chovatia M."/>
            <person name="Clum A."/>
            <person name="Daum C."/>
            <person name="Haridas S."/>
            <person name="He G."/>
            <person name="LaButti K."/>
            <person name="Lipzen A."/>
            <person name="Mondo S."/>
            <person name="Pangilinan J."/>
            <person name="Riley R."/>
            <person name="Salamov A."/>
            <person name="Simmons B.A."/>
            <person name="Magnuson J.K."/>
            <person name="Henrissat B."/>
            <person name="Mortensen U.H."/>
            <person name="Larsen T.O."/>
            <person name="De vries R.P."/>
            <person name="Grigoriev I.V."/>
            <person name="Machida M."/>
            <person name="Baker S.E."/>
            <person name="Andersen M.R."/>
        </authorList>
    </citation>
    <scope>NUCLEOTIDE SEQUENCE [LARGE SCALE GENOMIC DNA]</scope>
    <source>
        <strain evidence="2 3">CBS 117635</strain>
    </source>
</reference>
<dbReference type="EMBL" id="ML732802">
    <property type="protein sequence ID" value="KAB8272733.1"/>
    <property type="molecule type" value="Genomic_DNA"/>
</dbReference>
<keyword evidence="1" id="KW-0472">Membrane</keyword>
<keyword evidence="1" id="KW-1133">Transmembrane helix</keyword>
<dbReference type="AlphaFoldDB" id="A0A5N6J4Y2"/>
<gene>
    <name evidence="2" type="ORF">BDV30DRAFT_211563</name>
</gene>
<accession>A0A5N6J4Y2</accession>
<evidence type="ECO:0000313" key="2">
    <source>
        <dbReference type="EMBL" id="KAB8272733.1"/>
    </source>
</evidence>
<keyword evidence="3" id="KW-1185">Reference proteome</keyword>
<organism evidence="2 3">
    <name type="scientific">Aspergillus minisclerotigenes</name>
    <dbReference type="NCBI Taxonomy" id="656917"/>
    <lineage>
        <taxon>Eukaryota</taxon>
        <taxon>Fungi</taxon>
        <taxon>Dikarya</taxon>
        <taxon>Ascomycota</taxon>
        <taxon>Pezizomycotina</taxon>
        <taxon>Eurotiomycetes</taxon>
        <taxon>Eurotiomycetidae</taxon>
        <taxon>Eurotiales</taxon>
        <taxon>Aspergillaceae</taxon>
        <taxon>Aspergillus</taxon>
        <taxon>Aspergillus subgen. Circumdati</taxon>
    </lineage>
</organism>
<proteinExistence type="predicted"/>
<sequence>MLTRPIQICLTHLFFFFALNLIIAPLKTHSKVFWFRAGTKSHGRSKWIHPKKKKILGDPESGSER</sequence>
<dbReference type="Proteomes" id="UP000326289">
    <property type="component" value="Unassembled WGS sequence"/>
</dbReference>
<protein>
    <submittedName>
        <fullName evidence="2">Uncharacterized protein</fullName>
    </submittedName>
</protein>
<feature type="transmembrane region" description="Helical" evidence="1">
    <location>
        <begin position="6"/>
        <end position="26"/>
    </location>
</feature>